<dbReference type="GO" id="GO:0005975">
    <property type="term" value="P:carbohydrate metabolic process"/>
    <property type="evidence" value="ECO:0007669"/>
    <property type="project" value="InterPro"/>
</dbReference>
<keyword evidence="4" id="KW-1185">Reference proteome</keyword>
<evidence type="ECO:0000256" key="2">
    <source>
        <dbReference type="SAM" id="Phobius"/>
    </source>
</evidence>
<reference evidence="3" key="1">
    <citation type="submission" date="2020-05" db="EMBL/GenBank/DDBJ databases">
        <title>Mycena genomes resolve the evolution of fungal bioluminescence.</title>
        <authorList>
            <person name="Tsai I.J."/>
        </authorList>
    </citation>
    <scope>NUCLEOTIDE SEQUENCE</scope>
    <source>
        <strain evidence="3">CCC161011</strain>
    </source>
</reference>
<dbReference type="EMBL" id="JACAZI010000023">
    <property type="protein sequence ID" value="KAF7336309.1"/>
    <property type="molecule type" value="Genomic_DNA"/>
</dbReference>
<comment type="caution">
    <text evidence="3">The sequence shown here is derived from an EMBL/GenBank/DDBJ whole genome shotgun (WGS) entry which is preliminary data.</text>
</comment>
<accession>A0A8H7CG14</accession>
<feature type="transmembrane region" description="Helical" evidence="2">
    <location>
        <begin position="327"/>
        <end position="348"/>
    </location>
</feature>
<dbReference type="OrthoDB" id="3009871at2759"/>
<proteinExistence type="predicted"/>
<feature type="region of interest" description="Disordered" evidence="1">
    <location>
        <begin position="381"/>
        <end position="424"/>
    </location>
</feature>
<keyword evidence="3" id="KW-0378">Hydrolase</keyword>
<keyword evidence="2" id="KW-0812">Transmembrane</keyword>
<name>A0A8H7CG14_9AGAR</name>
<evidence type="ECO:0000256" key="1">
    <source>
        <dbReference type="SAM" id="MobiDB-lite"/>
    </source>
</evidence>
<feature type="region of interest" description="Disordered" evidence="1">
    <location>
        <begin position="302"/>
        <end position="321"/>
    </location>
</feature>
<dbReference type="AlphaFoldDB" id="A0A8H7CG14"/>
<dbReference type="GO" id="GO:0016787">
    <property type="term" value="F:hydrolase activity"/>
    <property type="evidence" value="ECO:0007669"/>
    <property type="project" value="UniProtKB-KW"/>
</dbReference>
<evidence type="ECO:0000313" key="3">
    <source>
        <dbReference type="EMBL" id="KAF7336309.1"/>
    </source>
</evidence>
<evidence type="ECO:0000313" key="4">
    <source>
        <dbReference type="Proteomes" id="UP000620124"/>
    </source>
</evidence>
<gene>
    <name evidence="3" type="ORF">MVEN_02179200</name>
</gene>
<dbReference type="Proteomes" id="UP000620124">
    <property type="component" value="Unassembled WGS sequence"/>
</dbReference>
<dbReference type="SUPFAM" id="SSF48208">
    <property type="entry name" value="Six-hairpin glycosidases"/>
    <property type="match status" value="1"/>
</dbReference>
<organism evidence="3 4">
    <name type="scientific">Mycena venus</name>
    <dbReference type="NCBI Taxonomy" id="2733690"/>
    <lineage>
        <taxon>Eukaryota</taxon>
        <taxon>Fungi</taxon>
        <taxon>Dikarya</taxon>
        <taxon>Basidiomycota</taxon>
        <taxon>Agaricomycotina</taxon>
        <taxon>Agaricomycetes</taxon>
        <taxon>Agaricomycetidae</taxon>
        <taxon>Agaricales</taxon>
        <taxon>Marasmiineae</taxon>
        <taxon>Mycenaceae</taxon>
        <taxon>Mycena</taxon>
    </lineage>
</organism>
<keyword evidence="2" id="KW-0472">Membrane</keyword>
<feature type="compositionally biased region" description="Low complexity" evidence="1">
    <location>
        <begin position="401"/>
        <end position="413"/>
    </location>
</feature>
<feature type="compositionally biased region" description="Polar residues" evidence="1">
    <location>
        <begin position="308"/>
        <end position="321"/>
    </location>
</feature>
<dbReference type="InterPro" id="IPR005198">
    <property type="entry name" value="Glyco_hydro_76"/>
</dbReference>
<sequence>MAEFDIASNQTKYEDTLKEYFLKAPHRSSNFSDILCVNHLFPVHRCMLTLHSLDFALAYGHAGAIAYAAYKDQVFLDYAIQSWWFGQTYTLTQQQVAAGKTGIKNITLSSQCQETLLAEATSDPMYHQAAIDSANFVKEHLLNSLSQVQDAISVDEGSGCSTDSLPESYDAGLVIEGLSILHSVTGDPTILALLNDIVNATIPDPAWQQLNGVLTIGDLYLPRGLTTLYTRKVIPNFQDDIGHYIAVQFNAVTDLATANGTNIYGNSWAGPPNSTFDPLHQINALEALVSAINLRNNSDSSALPVPFPTSTESGTTPPLSKHSNNSVIIGSVLGAVALMGVATGIWAIGRRKRRSKSASVGVSRVSPFGIWYNFRRRGKRSRDALDETPAPVAGPRVAKNAPVPRRVPSVAPAQNSTSVQPPVNLPTEELVRILNERLQGQDWDEEEAPPDYPV</sequence>
<dbReference type="Gene3D" id="1.50.10.20">
    <property type="match status" value="1"/>
</dbReference>
<keyword evidence="2" id="KW-1133">Transmembrane helix</keyword>
<dbReference type="InterPro" id="IPR008928">
    <property type="entry name" value="6-hairpin_glycosidase_sf"/>
</dbReference>
<protein>
    <submittedName>
        <fullName evidence="3">Glycoside hydrolase family 76 protein</fullName>
    </submittedName>
</protein>
<dbReference type="Pfam" id="PF03663">
    <property type="entry name" value="Glyco_hydro_76"/>
    <property type="match status" value="1"/>
</dbReference>